<keyword evidence="5 8" id="KW-0443">Lipid metabolism</keyword>
<feature type="region of interest" description="Disordered" evidence="9">
    <location>
        <begin position="34"/>
        <end position="84"/>
    </location>
</feature>
<evidence type="ECO:0000313" key="11">
    <source>
        <dbReference type="EMBL" id="GAA0357764.1"/>
    </source>
</evidence>
<feature type="domain" description="Lipoyl-binding" evidence="10">
    <location>
        <begin position="86"/>
        <end position="162"/>
    </location>
</feature>
<dbReference type="InterPro" id="IPR001882">
    <property type="entry name" value="Biotin_BS"/>
</dbReference>
<evidence type="ECO:0000256" key="5">
    <source>
        <dbReference type="ARBA" id="ARBA00023098"/>
    </source>
</evidence>
<comment type="caution">
    <text evidence="11">The sequence shown here is derived from an EMBL/GenBank/DDBJ whole genome shotgun (WGS) entry which is preliminary data.</text>
</comment>
<protein>
    <recommendedName>
        <fullName evidence="2 8">Biotin carboxyl carrier protein of acetyl-CoA carboxylase</fullName>
    </recommendedName>
</protein>
<name>A0ABN0X8E7_9LACT</name>
<dbReference type="PROSITE" id="PS00188">
    <property type="entry name" value="BIOTIN"/>
    <property type="match status" value="1"/>
</dbReference>
<dbReference type="Pfam" id="PF00364">
    <property type="entry name" value="Biotin_lipoyl"/>
    <property type="match status" value="1"/>
</dbReference>
<dbReference type="InterPro" id="IPR011053">
    <property type="entry name" value="Single_hybrid_motif"/>
</dbReference>
<evidence type="ECO:0000256" key="4">
    <source>
        <dbReference type="ARBA" id="ARBA00022832"/>
    </source>
</evidence>
<evidence type="ECO:0000313" key="12">
    <source>
        <dbReference type="Proteomes" id="UP001501166"/>
    </source>
</evidence>
<keyword evidence="12" id="KW-1185">Reference proteome</keyword>
<evidence type="ECO:0000256" key="1">
    <source>
        <dbReference type="ARBA" id="ARBA00005194"/>
    </source>
</evidence>
<feature type="compositionally biased region" description="Polar residues" evidence="9">
    <location>
        <begin position="41"/>
        <end position="65"/>
    </location>
</feature>
<proteinExistence type="predicted"/>
<dbReference type="PANTHER" id="PTHR45266">
    <property type="entry name" value="OXALOACETATE DECARBOXYLASE ALPHA CHAIN"/>
    <property type="match status" value="1"/>
</dbReference>
<dbReference type="Proteomes" id="UP001501166">
    <property type="component" value="Unassembled WGS sequence"/>
</dbReference>
<comment type="function">
    <text evidence="8">This protein is a component of the acetyl coenzyme A carboxylase complex; first, biotin carboxylase catalyzes the carboxylation of the carrier protein and then the transcarboxylase transfers the carboxyl group to form malonyl-CoA.</text>
</comment>
<dbReference type="EMBL" id="BAAACW010000051">
    <property type="protein sequence ID" value="GAA0357764.1"/>
    <property type="molecule type" value="Genomic_DNA"/>
</dbReference>
<keyword evidence="6 8" id="KW-0275">Fatty acid biosynthesis</keyword>
<dbReference type="Gene3D" id="2.40.50.100">
    <property type="match status" value="1"/>
</dbReference>
<gene>
    <name evidence="11" type="primary">accB</name>
    <name evidence="11" type="ORF">GCM10008932_08180</name>
</gene>
<feature type="compositionally biased region" description="Basic and acidic residues" evidence="9">
    <location>
        <begin position="70"/>
        <end position="84"/>
    </location>
</feature>
<dbReference type="NCBIfam" id="TIGR00531">
    <property type="entry name" value="BCCP"/>
    <property type="match status" value="1"/>
</dbReference>
<organism evidence="11 12">
    <name type="scientific">Alkalibacterium iburiense</name>
    <dbReference type="NCBI Taxonomy" id="290589"/>
    <lineage>
        <taxon>Bacteria</taxon>
        <taxon>Bacillati</taxon>
        <taxon>Bacillota</taxon>
        <taxon>Bacilli</taxon>
        <taxon>Lactobacillales</taxon>
        <taxon>Carnobacteriaceae</taxon>
        <taxon>Alkalibacterium</taxon>
    </lineage>
</organism>
<evidence type="ECO:0000256" key="8">
    <source>
        <dbReference type="RuleBase" id="RU364072"/>
    </source>
</evidence>
<dbReference type="RefSeq" id="WP_343754289.1">
    <property type="nucleotide sequence ID" value="NZ_BAAACW010000051.1"/>
</dbReference>
<keyword evidence="7 8" id="KW-0092">Biotin</keyword>
<accession>A0ABN0X8E7</accession>
<dbReference type="CDD" id="cd06850">
    <property type="entry name" value="biotinyl_domain"/>
    <property type="match status" value="1"/>
</dbReference>
<dbReference type="InterPro" id="IPR050709">
    <property type="entry name" value="Biotin_Carboxyl_Carrier/Decarb"/>
</dbReference>
<dbReference type="PROSITE" id="PS50968">
    <property type="entry name" value="BIOTINYL_LIPOYL"/>
    <property type="match status" value="1"/>
</dbReference>
<keyword evidence="4 8" id="KW-0276">Fatty acid metabolism</keyword>
<evidence type="ECO:0000259" key="10">
    <source>
        <dbReference type="PROSITE" id="PS50968"/>
    </source>
</evidence>
<evidence type="ECO:0000256" key="2">
    <source>
        <dbReference type="ARBA" id="ARBA00017562"/>
    </source>
</evidence>
<dbReference type="InterPro" id="IPR001249">
    <property type="entry name" value="AcCoA_biotinCC"/>
</dbReference>
<dbReference type="SUPFAM" id="SSF51230">
    <property type="entry name" value="Single hybrid motif"/>
    <property type="match status" value="1"/>
</dbReference>
<keyword evidence="3 8" id="KW-0444">Lipid biosynthesis</keyword>
<dbReference type="InterPro" id="IPR000089">
    <property type="entry name" value="Biotin_lipoyl"/>
</dbReference>
<reference evidence="11 12" key="1">
    <citation type="journal article" date="2019" name="Int. J. Syst. Evol. Microbiol.">
        <title>The Global Catalogue of Microorganisms (GCM) 10K type strain sequencing project: providing services to taxonomists for standard genome sequencing and annotation.</title>
        <authorList>
            <consortium name="The Broad Institute Genomics Platform"/>
            <consortium name="The Broad Institute Genome Sequencing Center for Infectious Disease"/>
            <person name="Wu L."/>
            <person name="Ma J."/>
        </authorList>
    </citation>
    <scope>NUCLEOTIDE SEQUENCE [LARGE SCALE GENOMIC DNA]</scope>
    <source>
        <strain evidence="11 12">JCM 12662</strain>
    </source>
</reference>
<dbReference type="PRINTS" id="PR01071">
    <property type="entry name" value="ACOABIOTINCC"/>
</dbReference>
<evidence type="ECO:0000256" key="9">
    <source>
        <dbReference type="SAM" id="MobiDB-lite"/>
    </source>
</evidence>
<evidence type="ECO:0000256" key="6">
    <source>
        <dbReference type="ARBA" id="ARBA00023160"/>
    </source>
</evidence>
<comment type="pathway">
    <text evidence="1 8">Lipid metabolism; fatty acid biosynthesis.</text>
</comment>
<dbReference type="PANTHER" id="PTHR45266:SF3">
    <property type="entry name" value="OXALOACETATE DECARBOXYLASE ALPHA CHAIN"/>
    <property type="match status" value="1"/>
</dbReference>
<sequence length="164" mass="18433">MNSEEIKELIKQIDSSTLQYFELSKEEFSIKMSKREVETEYVSTKDSTNQTVSQPQVQRTDMNENQSQTKKTESVSSKSEDKNANYHMIKAPIVGTNYLSSSPEASPFIQVGDKVTKGQTLVIIEAMKVMNEIKSDVDGIVKEILVEDGQAVEYDQPLIAIDSE</sequence>
<evidence type="ECO:0000256" key="3">
    <source>
        <dbReference type="ARBA" id="ARBA00022516"/>
    </source>
</evidence>
<evidence type="ECO:0000256" key="7">
    <source>
        <dbReference type="ARBA" id="ARBA00023267"/>
    </source>
</evidence>